<dbReference type="SUPFAM" id="SSF47413">
    <property type="entry name" value="lambda repressor-like DNA-binding domains"/>
    <property type="match status" value="1"/>
</dbReference>
<dbReference type="PROSITE" id="PS50943">
    <property type="entry name" value="HTH_CROC1"/>
    <property type="match status" value="1"/>
</dbReference>
<dbReference type="AlphaFoldDB" id="A0A1I1NGY0"/>
<evidence type="ECO:0000313" key="2">
    <source>
        <dbReference type="EMBL" id="SFC96787.1"/>
    </source>
</evidence>
<evidence type="ECO:0000313" key="3">
    <source>
        <dbReference type="Proteomes" id="UP000199672"/>
    </source>
</evidence>
<proteinExistence type="predicted"/>
<dbReference type="InterPro" id="IPR010982">
    <property type="entry name" value="Lambda_DNA-bd_dom_sf"/>
</dbReference>
<dbReference type="Gene3D" id="1.10.260.40">
    <property type="entry name" value="lambda repressor-like DNA-binding domains"/>
    <property type="match status" value="1"/>
</dbReference>
<protein>
    <submittedName>
        <fullName evidence="2">Cro/C1-type HTH DNA-binding domain-containing protein</fullName>
    </submittedName>
</protein>
<dbReference type="InterPro" id="IPR001387">
    <property type="entry name" value="Cro/C1-type_HTH"/>
</dbReference>
<dbReference type="SMART" id="SM00530">
    <property type="entry name" value="HTH_XRE"/>
    <property type="match status" value="1"/>
</dbReference>
<reference evidence="3" key="1">
    <citation type="submission" date="2016-10" db="EMBL/GenBank/DDBJ databases">
        <authorList>
            <person name="Varghese N."/>
            <person name="Submissions S."/>
        </authorList>
    </citation>
    <scope>NUCLEOTIDE SEQUENCE [LARGE SCALE GENOMIC DNA]</scope>
    <source>
        <strain evidence="3">CGMCC 1.10370</strain>
    </source>
</reference>
<dbReference type="GO" id="GO:0003677">
    <property type="term" value="F:DNA binding"/>
    <property type="evidence" value="ECO:0007669"/>
    <property type="project" value="UniProtKB-KW"/>
</dbReference>
<dbReference type="CDD" id="cd00093">
    <property type="entry name" value="HTH_XRE"/>
    <property type="match status" value="1"/>
</dbReference>
<feature type="domain" description="HTH cro/C1-type" evidence="1">
    <location>
        <begin position="20"/>
        <end position="74"/>
    </location>
</feature>
<dbReference type="STRING" id="739143.SAMN05216297_103276"/>
<dbReference type="OrthoDB" id="1366528at2"/>
<keyword evidence="2" id="KW-0238">DNA-binding</keyword>
<sequence>MKRERKSEIPQVVKELGVKIKEVINSNELKTREVAHDAEMDVENLRKYIKGSQEMKISTMFKIAQALKIHPSELIKDL</sequence>
<accession>A0A1I1NGY0</accession>
<dbReference type="Pfam" id="PF13443">
    <property type="entry name" value="HTH_26"/>
    <property type="match status" value="1"/>
</dbReference>
<gene>
    <name evidence="2" type="ORF">SAMN05216297_103276</name>
</gene>
<name>A0A1I1NGY0_9FLAO</name>
<organism evidence="2 3">
    <name type="scientific">Flavobacterium phragmitis</name>
    <dbReference type="NCBI Taxonomy" id="739143"/>
    <lineage>
        <taxon>Bacteria</taxon>
        <taxon>Pseudomonadati</taxon>
        <taxon>Bacteroidota</taxon>
        <taxon>Flavobacteriia</taxon>
        <taxon>Flavobacteriales</taxon>
        <taxon>Flavobacteriaceae</taxon>
        <taxon>Flavobacterium</taxon>
    </lineage>
</organism>
<dbReference type="EMBL" id="FOMH01000003">
    <property type="protein sequence ID" value="SFC96787.1"/>
    <property type="molecule type" value="Genomic_DNA"/>
</dbReference>
<dbReference type="Proteomes" id="UP000199672">
    <property type="component" value="Unassembled WGS sequence"/>
</dbReference>
<evidence type="ECO:0000259" key="1">
    <source>
        <dbReference type="PROSITE" id="PS50943"/>
    </source>
</evidence>
<dbReference type="RefSeq" id="WP_091491978.1">
    <property type="nucleotide sequence ID" value="NZ_FOMH01000003.1"/>
</dbReference>
<keyword evidence="3" id="KW-1185">Reference proteome</keyword>